<dbReference type="Gene3D" id="2.40.30.170">
    <property type="match status" value="1"/>
</dbReference>
<evidence type="ECO:0000256" key="3">
    <source>
        <dbReference type="ARBA" id="ARBA00022448"/>
    </source>
</evidence>
<dbReference type="Gene3D" id="2.40.50.100">
    <property type="match status" value="1"/>
</dbReference>
<dbReference type="RefSeq" id="WP_251811599.1">
    <property type="nucleotide sequence ID" value="NZ_CP101527.1"/>
</dbReference>
<dbReference type="SUPFAM" id="SSF111369">
    <property type="entry name" value="HlyD-like secretion proteins"/>
    <property type="match status" value="1"/>
</dbReference>
<keyword evidence="3" id="KW-0813">Transport</keyword>
<keyword evidence="9" id="KW-1185">Reference proteome</keyword>
<dbReference type="PANTHER" id="PTHR30469">
    <property type="entry name" value="MULTIDRUG RESISTANCE PROTEIN MDTA"/>
    <property type="match status" value="1"/>
</dbReference>
<feature type="coiled-coil region" evidence="4">
    <location>
        <begin position="120"/>
        <end position="178"/>
    </location>
</feature>
<dbReference type="Pfam" id="PF25967">
    <property type="entry name" value="RND-MFP_C"/>
    <property type="match status" value="1"/>
</dbReference>
<dbReference type="InterPro" id="IPR058627">
    <property type="entry name" value="MdtA-like_C"/>
</dbReference>
<dbReference type="GO" id="GO:0015562">
    <property type="term" value="F:efflux transmembrane transporter activity"/>
    <property type="evidence" value="ECO:0007669"/>
    <property type="project" value="TreeGrafter"/>
</dbReference>
<dbReference type="Gene3D" id="2.40.420.20">
    <property type="match status" value="1"/>
</dbReference>
<dbReference type="AlphaFoldDB" id="A0A9E8HK21"/>
<sequence length="376" mass="41738">MQAAIVDDGFAYLILKGGWIPIMYFQRIIPLAISLILIGCGKEDVEATKEIIQPAKVMIIEGLSNEVNRQLPGTVRASQRVNLSFQVPGLLKFFPLKEGQQVEKGEVLGRLDERDFRSNLTAAQADLTRTEANFKRAEELLVKKFISQAEYDKLKAELDVARSNTEKAQKALDDTELKAPFSGTVAKRYVDNFQDVQAKEPVISLQDNSQLEVVVNVSESLVSRRSGEADSLNVRAKFEAFPDERFDLYVKEFSTEADSKTQTFEIVLGMKDTKGIQLLPGMTAKVFATRVNTKEASDIYTLPLHAVIADADNNAFVWVVNQADNSVTKKPVTMGALKGTSEIEVTGVELNDMVVIGGVTKMREGKIIRPIEKVEY</sequence>
<evidence type="ECO:0000259" key="6">
    <source>
        <dbReference type="Pfam" id="PF25917"/>
    </source>
</evidence>
<dbReference type="EMBL" id="CP101527">
    <property type="protein sequence ID" value="UZW75849.1"/>
    <property type="molecule type" value="Genomic_DNA"/>
</dbReference>
<dbReference type="Pfam" id="PF25876">
    <property type="entry name" value="HH_MFP_RND"/>
    <property type="match status" value="1"/>
</dbReference>
<dbReference type="InterPro" id="IPR058625">
    <property type="entry name" value="MdtA-like_BSH"/>
</dbReference>
<dbReference type="PANTHER" id="PTHR30469:SF20">
    <property type="entry name" value="EFFLUX RND TRANSPORTER PERIPLASMIC ADAPTOR SUBUNIT"/>
    <property type="match status" value="1"/>
</dbReference>
<evidence type="ECO:0000256" key="2">
    <source>
        <dbReference type="ARBA" id="ARBA00009477"/>
    </source>
</evidence>
<evidence type="ECO:0000313" key="9">
    <source>
        <dbReference type="Proteomes" id="UP001164472"/>
    </source>
</evidence>
<comment type="subcellular location">
    <subcellularLocation>
        <location evidence="1">Cell envelope</location>
    </subcellularLocation>
</comment>
<dbReference type="InterPro" id="IPR006143">
    <property type="entry name" value="RND_pump_MFP"/>
</dbReference>
<feature type="domain" description="Multidrug resistance protein MdtA-like C-terminal permuted SH3" evidence="7">
    <location>
        <begin position="301"/>
        <end position="360"/>
    </location>
</feature>
<evidence type="ECO:0000259" key="5">
    <source>
        <dbReference type="Pfam" id="PF25876"/>
    </source>
</evidence>
<dbReference type="Proteomes" id="UP001164472">
    <property type="component" value="Chromosome"/>
</dbReference>
<name>A0A9E8HK21_9ALTE</name>
<evidence type="ECO:0000256" key="4">
    <source>
        <dbReference type="SAM" id="Coils"/>
    </source>
</evidence>
<evidence type="ECO:0000259" key="7">
    <source>
        <dbReference type="Pfam" id="PF25967"/>
    </source>
</evidence>
<dbReference type="Gene3D" id="1.10.287.470">
    <property type="entry name" value="Helix hairpin bin"/>
    <property type="match status" value="1"/>
</dbReference>
<evidence type="ECO:0000313" key="8">
    <source>
        <dbReference type="EMBL" id="UZW75849.1"/>
    </source>
</evidence>
<protein>
    <submittedName>
        <fullName evidence="8">Efflux RND transporter periplasmic adaptor subunit</fullName>
    </submittedName>
</protein>
<dbReference type="InterPro" id="IPR058624">
    <property type="entry name" value="MdtA-like_HH"/>
</dbReference>
<feature type="domain" description="Multidrug resistance protein MdtA-like alpha-helical hairpin" evidence="5">
    <location>
        <begin position="115"/>
        <end position="174"/>
    </location>
</feature>
<accession>A0A9E8HK21</accession>
<feature type="domain" description="Multidrug resistance protein MdtA-like barrel-sandwich hybrid" evidence="6">
    <location>
        <begin position="81"/>
        <end position="198"/>
    </location>
</feature>
<dbReference type="KEGG" id="asem:NNL22_04505"/>
<dbReference type="GO" id="GO:1990281">
    <property type="term" value="C:efflux pump complex"/>
    <property type="evidence" value="ECO:0007669"/>
    <property type="project" value="TreeGrafter"/>
</dbReference>
<evidence type="ECO:0000256" key="1">
    <source>
        <dbReference type="ARBA" id="ARBA00004196"/>
    </source>
</evidence>
<dbReference type="NCBIfam" id="TIGR01730">
    <property type="entry name" value="RND_mfp"/>
    <property type="match status" value="1"/>
</dbReference>
<comment type="similarity">
    <text evidence="2">Belongs to the membrane fusion protein (MFP) (TC 8.A.1) family.</text>
</comment>
<proteinExistence type="inferred from homology"/>
<dbReference type="Pfam" id="PF25917">
    <property type="entry name" value="BSH_RND"/>
    <property type="match status" value="1"/>
</dbReference>
<keyword evidence="4" id="KW-0175">Coiled coil</keyword>
<gene>
    <name evidence="8" type="ORF">NNL22_04505</name>
</gene>
<organism evidence="8 9">
    <name type="scientific">Alkalimarinus sediminis</name>
    <dbReference type="NCBI Taxonomy" id="1632866"/>
    <lineage>
        <taxon>Bacteria</taxon>
        <taxon>Pseudomonadati</taxon>
        <taxon>Pseudomonadota</taxon>
        <taxon>Gammaproteobacteria</taxon>
        <taxon>Alteromonadales</taxon>
        <taxon>Alteromonadaceae</taxon>
        <taxon>Alkalimarinus</taxon>
    </lineage>
</organism>
<reference evidence="8" key="1">
    <citation type="submission" date="2022-07" db="EMBL/GenBank/DDBJ databases">
        <title>Alkalimarinus sp. nov., isolated from gut of a Alitta virens.</title>
        <authorList>
            <person name="Yang A.I."/>
            <person name="Shin N.-R."/>
        </authorList>
    </citation>
    <scope>NUCLEOTIDE SEQUENCE</scope>
    <source>
        <strain evidence="8">FA028</strain>
    </source>
</reference>